<feature type="compositionally biased region" description="Basic and acidic residues" evidence="1">
    <location>
        <begin position="347"/>
        <end position="358"/>
    </location>
</feature>
<evidence type="ECO:0000256" key="1">
    <source>
        <dbReference type="SAM" id="MobiDB-lite"/>
    </source>
</evidence>
<feature type="region of interest" description="Disordered" evidence="1">
    <location>
        <begin position="64"/>
        <end position="127"/>
    </location>
</feature>
<evidence type="ECO:0000313" key="2">
    <source>
        <dbReference type="EMBL" id="EAN86099.1"/>
    </source>
</evidence>
<reference evidence="2 3" key="1">
    <citation type="journal article" date="2005" name="Science">
        <title>The genome sequence of Trypanosoma cruzi, etiologic agent of Chagas disease.</title>
        <authorList>
            <person name="El-Sayed N.M."/>
            <person name="Myler P.J."/>
            <person name="Bartholomeu D.C."/>
            <person name="Nilsson D."/>
            <person name="Aggarwal G."/>
            <person name="Tran A.N."/>
            <person name="Ghedin E."/>
            <person name="Worthey E.A."/>
            <person name="Delcher A.L."/>
            <person name="Blandin G."/>
            <person name="Westenberger S.J."/>
            <person name="Caler E."/>
            <person name="Cerqueira G.C."/>
            <person name="Branche C."/>
            <person name="Haas B."/>
            <person name="Anupama A."/>
            <person name="Arner E."/>
            <person name="Aslund L."/>
            <person name="Attipoe P."/>
            <person name="Bontempi E."/>
            <person name="Bringaud F."/>
            <person name="Burton P."/>
            <person name="Cadag E."/>
            <person name="Campbell D.A."/>
            <person name="Carrington M."/>
            <person name="Crabtree J."/>
            <person name="Darban H."/>
            <person name="da Silveira J.F."/>
            <person name="de Jong P."/>
            <person name="Edwards K."/>
            <person name="Englund P.T."/>
            <person name="Fazelina G."/>
            <person name="Feldblyum T."/>
            <person name="Ferella M."/>
            <person name="Frasch A.C."/>
            <person name="Gull K."/>
            <person name="Horn D."/>
            <person name="Hou L."/>
            <person name="Huang Y."/>
            <person name="Kindlund E."/>
            <person name="Klingbeil M."/>
            <person name="Kluge S."/>
            <person name="Koo H."/>
            <person name="Lacerda D."/>
            <person name="Levin M.J."/>
            <person name="Lorenzi H."/>
            <person name="Louie T."/>
            <person name="Machado C.R."/>
            <person name="McCulloch R."/>
            <person name="McKenna A."/>
            <person name="Mizuno Y."/>
            <person name="Mottram J.C."/>
            <person name="Nelson S."/>
            <person name="Ochaya S."/>
            <person name="Osoegawa K."/>
            <person name="Pai G."/>
            <person name="Parsons M."/>
            <person name="Pentony M."/>
            <person name="Pettersson U."/>
            <person name="Pop M."/>
            <person name="Ramirez J.L."/>
            <person name="Rinta J."/>
            <person name="Robertson L."/>
            <person name="Salzberg S.L."/>
            <person name="Sanchez D.O."/>
            <person name="Seyler A."/>
            <person name="Sharma R."/>
            <person name="Shetty J."/>
            <person name="Simpson A.J."/>
            <person name="Sisk E."/>
            <person name="Tammi M.T."/>
            <person name="Tarleton R."/>
            <person name="Teixeira S."/>
            <person name="Van Aken S."/>
            <person name="Vogt C."/>
            <person name="Ward P.N."/>
            <person name="Wickstead B."/>
            <person name="Wortman J."/>
            <person name="White O."/>
            <person name="Fraser C.M."/>
            <person name="Stuart K.D."/>
            <person name="Andersson B."/>
        </authorList>
    </citation>
    <scope>NUCLEOTIDE SEQUENCE [LARGE SCALE GENOMIC DNA]</scope>
    <source>
        <strain evidence="2 3">CL Brener</strain>
    </source>
</reference>
<dbReference type="Gene3D" id="1.20.58.1070">
    <property type="match status" value="1"/>
</dbReference>
<sequence>MRCLFLCLSLVVFVVFRDFILVFFFFLFSQLMGETTMEDDAESYLRLASKLKWKHFARGHNSVSQKQGEVVGENPANCPLKPPMRLPMKKPRRIHDSDSDDERGTAPRRDAAEAPSISSFSSSPSFARKPCNGAPITLMEKWFPGSTLGNATLDAAEAPTPEYTDLTMARMNAVRERFLTLRGGVEDVLKYAVANGDGEFTEDRADWDWRALRDTLSQLTSRDVFRTKKRVVRAVQWLIANKPSSISIPKRPTVRLWERYLNEHGPECGHMPPLSLLVWLDSARTTALFAALVDRTLRFYKQGMKATMHTSQKVGETIFEVSENTNVNDDRKDEEEEDEEDEEEEDLQPHDARDGNIHGTNEDGKQLLFFTQLTPLYGGGAREEIISLLSFLRVFMPVDAVDASGNVVGRSVGYGIWLYACLSAVDTPLEPDLDRLVHEFFRICCQQIRTLGEVHGIRGGNRGAIVHAFSPRSGDTTTRREYNSIDDVRKEDVLALHTIIIILAKLFRQNQNRLIPL</sequence>
<organism evidence="2 3">
    <name type="scientific">Trypanosoma cruzi (strain CL Brener)</name>
    <dbReference type="NCBI Taxonomy" id="353153"/>
    <lineage>
        <taxon>Eukaryota</taxon>
        <taxon>Discoba</taxon>
        <taxon>Euglenozoa</taxon>
        <taxon>Kinetoplastea</taxon>
        <taxon>Metakinetoplastina</taxon>
        <taxon>Trypanosomatida</taxon>
        <taxon>Trypanosomatidae</taxon>
        <taxon>Trypanosoma</taxon>
        <taxon>Schizotrypanum</taxon>
    </lineage>
</organism>
<name>Q4D0P8_TRYCC</name>
<dbReference type="PaxDb" id="353153-Q4D0P8"/>
<feature type="compositionally biased region" description="Basic and acidic residues" evidence="1">
    <location>
        <begin position="94"/>
        <end position="112"/>
    </location>
</feature>
<gene>
    <name evidence="2" type="ORF">Tc00.1047053510301.40</name>
</gene>
<dbReference type="InParanoid" id="Q4D0P8"/>
<dbReference type="EMBL" id="AAHK01001289">
    <property type="protein sequence ID" value="EAN86099.1"/>
    <property type="molecule type" value="Genomic_DNA"/>
</dbReference>
<keyword evidence="3" id="KW-1185">Reference proteome</keyword>
<evidence type="ECO:0000313" key="3">
    <source>
        <dbReference type="Proteomes" id="UP000002296"/>
    </source>
</evidence>
<dbReference type="KEGG" id="tcr:510301.40"/>
<dbReference type="Proteomes" id="UP000002296">
    <property type="component" value="Unassembled WGS sequence"/>
</dbReference>
<dbReference type="eggNOG" id="ENOG502S06J">
    <property type="taxonomic scope" value="Eukaryota"/>
</dbReference>
<accession>Q4D0P8</accession>
<dbReference type="GeneID" id="3538273"/>
<proteinExistence type="predicted"/>
<dbReference type="AlphaFoldDB" id="Q4D0P8"/>
<feature type="compositionally biased region" description="Low complexity" evidence="1">
    <location>
        <begin position="115"/>
        <end position="126"/>
    </location>
</feature>
<feature type="region of interest" description="Disordered" evidence="1">
    <location>
        <begin position="321"/>
        <end position="358"/>
    </location>
</feature>
<feature type="compositionally biased region" description="Acidic residues" evidence="1">
    <location>
        <begin position="332"/>
        <end position="346"/>
    </location>
</feature>
<dbReference type="RefSeq" id="XP_807950.1">
    <property type="nucleotide sequence ID" value="XM_802857.1"/>
</dbReference>
<protein>
    <submittedName>
        <fullName evidence="2">Uncharacterized protein</fullName>
    </submittedName>
</protein>
<comment type="caution">
    <text evidence="2">The sequence shown here is derived from an EMBL/GenBank/DDBJ whole genome shotgun (WGS) entry which is preliminary data.</text>
</comment>